<name>A0AAE3SF78_9BACT</name>
<dbReference type="GO" id="GO:0016020">
    <property type="term" value="C:membrane"/>
    <property type="evidence" value="ECO:0007669"/>
    <property type="project" value="InterPro"/>
</dbReference>
<evidence type="ECO:0000256" key="2">
    <source>
        <dbReference type="ARBA" id="ARBA00022679"/>
    </source>
</evidence>
<comment type="caution">
    <text evidence="3">The sequence shown here is derived from an EMBL/GenBank/DDBJ whole genome shotgun (WGS) entry which is preliminary data.</text>
</comment>
<dbReference type="GO" id="GO:0005975">
    <property type="term" value="P:carbohydrate metabolic process"/>
    <property type="evidence" value="ECO:0007669"/>
    <property type="project" value="InterPro"/>
</dbReference>
<dbReference type="Gene3D" id="3.40.50.11350">
    <property type="match status" value="1"/>
</dbReference>
<dbReference type="Pfam" id="PF01531">
    <property type="entry name" value="Glyco_transf_11"/>
    <property type="match status" value="1"/>
</dbReference>
<evidence type="ECO:0000313" key="3">
    <source>
        <dbReference type="EMBL" id="MCW3786767.1"/>
    </source>
</evidence>
<dbReference type="PANTHER" id="PTHR11927">
    <property type="entry name" value="GALACTOSIDE 2-L-FUCOSYLTRANSFERASE"/>
    <property type="match status" value="1"/>
</dbReference>
<dbReference type="PANTHER" id="PTHR11927:SF9">
    <property type="entry name" value="L-FUCOSYLTRANSFERASE"/>
    <property type="match status" value="1"/>
</dbReference>
<dbReference type="RefSeq" id="WP_301190331.1">
    <property type="nucleotide sequence ID" value="NZ_JAPDPJ010000018.1"/>
</dbReference>
<evidence type="ECO:0000313" key="4">
    <source>
        <dbReference type="Proteomes" id="UP001209229"/>
    </source>
</evidence>
<keyword evidence="2" id="KW-0808">Transferase</keyword>
<dbReference type="InterPro" id="IPR002516">
    <property type="entry name" value="Glyco_trans_11"/>
</dbReference>
<gene>
    <name evidence="3" type="ORF">OM075_09830</name>
</gene>
<evidence type="ECO:0000256" key="1">
    <source>
        <dbReference type="ARBA" id="ARBA00022676"/>
    </source>
</evidence>
<sequence>MLVVKYIGGLGNQLFQLAFVLELRERGYKVFEDITDYRYYDRHQGFEVDKVFDIQIKHVDVKNLSRLRSDYPSVINKIKSKLLGGVKLKSTHIFQNNFDFSKIENQKDYYLEGYWQNCNTYLIKDNLRSFIKFKSFSLSTKNKNVLECINSSNSVGVHIRRGDYLNKENISHFEQVGVEYYLKAKEIIQSKLKDNVQFFFFSDDIDFVKSNYDWGCNVKYIDWNVGDKSYLDMYLMANCKGLIIPNSTFSWWAGILGKDKKHVVAPKYWWQDREKDNDIYLPNKWNLVDNRLNL</sequence>
<proteinExistence type="predicted"/>
<organism evidence="3 4">
    <name type="scientific">Plebeiibacterium sediminum</name>
    <dbReference type="NCBI Taxonomy" id="2992112"/>
    <lineage>
        <taxon>Bacteria</taxon>
        <taxon>Pseudomonadati</taxon>
        <taxon>Bacteroidota</taxon>
        <taxon>Bacteroidia</taxon>
        <taxon>Marinilabiliales</taxon>
        <taxon>Marinilabiliaceae</taxon>
        <taxon>Plebeiibacterium</taxon>
    </lineage>
</organism>
<dbReference type="GO" id="GO:0008107">
    <property type="term" value="F:galactoside 2-alpha-L-fucosyltransferase activity"/>
    <property type="evidence" value="ECO:0007669"/>
    <property type="project" value="InterPro"/>
</dbReference>
<reference evidence="3" key="1">
    <citation type="submission" date="2022-10" db="EMBL/GenBank/DDBJ databases">
        <authorList>
            <person name="Yu W.X."/>
        </authorList>
    </citation>
    <scope>NUCLEOTIDE SEQUENCE</scope>
    <source>
        <strain evidence="3">AAT</strain>
    </source>
</reference>
<dbReference type="Proteomes" id="UP001209229">
    <property type="component" value="Unassembled WGS sequence"/>
</dbReference>
<dbReference type="CDD" id="cd11301">
    <property type="entry name" value="Fut1_Fut2_like"/>
    <property type="match status" value="1"/>
</dbReference>
<dbReference type="EMBL" id="JAPDPJ010000018">
    <property type="protein sequence ID" value="MCW3786767.1"/>
    <property type="molecule type" value="Genomic_DNA"/>
</dbReference>
<keyword evidence="4" id="KW-1185">Reference proteome</keyword>
<dbReference type="AlphaFoldDB" id="A0AAE3SF78"/>
<protein>
    <submittedName>
        <fullName evidence="3">Alpha-1,2-fucosyltransferase</fullName>
    </submittedName>
</protein>
<keyword evidence="1" id="KW-0328">Glycosyltransferase</keyword>
<accession>A0AAE3SF78</accession>